<proteinExistence type="predicted"/>
<gene>
    <name evidence="1" type="ORF">LCGC14_2524770</name>
</gene>
<evidence type="ECO:0000313" key="1">
    <source>
        <dbReference type="EMBL" id="KKL13535.1"/>
    </source>
</evidence>
<name>A0A0F9AVR1_9ZZZZ</name>
<organism evidence="1">
    <name type="scientific">marine sediment metagenome</name>
    <dbReference type="NCBI Taxonomy" id="412755"/>
    <lineage>
        <taxon>unclassified sequences</taxon>
        <taxon>metagenomes</taxon>
        <taxon>ecological metagenomes</taxon>
    </lineage>
</organism>
<accession>A0A0F9AVR1</accession>
<sequence length="61" mass="7102">MPNDKKKYQIMVTAKQKQFIDFLNNDFKFGKLEVIVHNSDPQETSVKEIKKFDGAVDKETP</sequence>
<comment type="caution">
    <text evidence="1">The sequence shown here is derived from an EMBL/GenBank/DDBJ whole genome shotgun (WGS) entry which is preliminary data.</text>
</comment>
<protein>
    <submittedName>
        <fullName evidence="1">Uncharacterized protein</fullName>
    </submittedName>
</protein>
<dbReference type="EMBL" id="LAZR01040820">
    <property type="protein sequence ID" value="KKL13535.1"/>
    <property type="molecule type" value="Genomic_DNA"/>
</dbReference>
<dbReference type="AlphaFoldDB" id="A0A0F9AVR1"/>
<reference evidence="1" key="1">
    <citation type="journal article" date="2015" name="Nature">
        <title>Complex archaea that bridge the gap between prokaryotes and eukaryotes.</title>
        <authorList>
            <person name="Spang A."/>
            <person name="Saw J.H."/>
            <person name="Jorgensen S.L."/>
            <person name="Zaremba-Niedzwiedzka K."/>
            <person name="Martijn J."/>
            <person name="Lind A.E."/>
            <person name="van Eijk R."/>
            <person name="Schleper C."/>
            <person name="Guy L."/>
            <person name="Ettema T.J."/>
        </authorList>
    </citation>
    <scope>NUCLEOTIDE SEQUENCE</scope>
</reference>